<proteinExistence type="predicted"/>
<dbReference type="Proteomes" id="UP000694429">
    <property type="component" value="Chromosome 24"/>
</dbReference>
<feature type="compositionally biased region" description="Low complexity" evidence="1">
    <location>
        <begin position="264"/>
        <end position="279"/>
    </location>
</feature>
<evidence type="ECO:0000313" key="2">
    <source>
        <dbReference type="Ensembl" id="ENSCAFP00030037365.1"/>
    </source>
</evidence>
<feature type="region of interest" description="Disordered" evidence="1">
    <location>
        <begin position="235"/>
        <end position="300"/>
    </location>
</feature>
<organism evidence="2 3">
    <name type="scientific">Canis lupus familiaris</name>
    <name type="common">Dog</name>
    <name type="synonym">Canis familiaris</name>
    <dbReference type="NCBI Taxonomy" id="9615"/>
    <lineage>
        <taxon>Eukaryota</taxon>
        <taxon>Metazoa</taxon>
        <taxon>Chordata</taxon>
        <taxon>Craniata</taxon>
        <taxon>Vertebrata</taxon>
        <taxon>Euteleostomi</taxon>
        <taxon>Mammalia</taxon>
        <taxon>Eutheria</taxon>
        <taxon>Laurasiatheria</taxon>
        <taxon>Carnivora</taxon>
        <taxon>Caniformia</taxon>
        <taxon>Canidae</taxon>
        <taxon>Canis</taxon>
    </lineage>
</organism>
<dbReference type="Ensembl" id="ENSCAFT00030042820.1">
    <property type="protein sequence ID" value="ENSCAFP00030037365.1"/>
    <property type="gene ID" value="ENSCAFG00030023299.1"/>
</dbReference>
<dbReference type="AlphaFoldDB" id="A0A8C0PIX6"/>
<name>A0A8C0PIX6_CANLF</name>
<feature type="region of interest" description="Disordered" evidence="1">
    <location>
        <begin position="1"/>
        <end position="56"/>
    </location>
</feature>
<accession>A0A8C0PIX6</accession>
<dbReference type="Pfam" id="PF15478">
    <property type="entry name" value="LKAAEAR"/>
    <property type="match status" value="1"/>
</dbReference>
<protein>
    <submittedName>
        <fullName evidence="2">Uncharacterized protein</fullName>
    </submittedName>
</protein>
<sequence length="300" mass="32076">MPAPAAKGAGRGGPRGPREGTSSEERATRAPAAKPPGPGATPSPEGRAAMPHPRAWGRPLEMPAVRQDLLLGVLKAAEARGRIRALRLRYIRLRAEAISLLIQQQESARAAIRLELFLPPQLKPTRIPDPLDRQEVRAGPGGAERGVAASAQSSGPARPTRRGGAWRPSWRRKPRAASSHADRAPTGPAPPHSRSKELIVQAPLVVVLPRSRFPGGKGRGWICCLPTSTSHVTEWGTMDKVSDSRRTPPPAALGPMRAPRRESLPGQPSQPQQLGQPQGESRAQVGPQIVGHFIRGPREG</sequence>
<feature type="compositionally biased region" description="Basic and acidic residues" evidence="1">
    <location>
        <begin position="16"/>
        <end position="28"/>
    </location>
</feature>
<dbReference type="PANTHER" id="PTHR35665:SF1">
    <property type="entry name" value="PROTEIN LKAAEAR1"/>
    <property type="match status" value="1"/>
</dbReference>
<dbReference type="PANTHER" id="PTHR35665">
    <property type="entry name" value="PROTEIN LKAAEAR1"/>
    <property type="match status" value="1"/>
</dbReference>
<dbReference type="InterPro" id="IPR029152">
    <property type="entry name" value="LKAAEAR1"/>
</dbReference>
<reference evidence="2" key="1">
    <citation type="submission" date="2019-03" db="EMBL/GenBank/DDBJ databases">
        <authorList>
            <person name="Warren W.C."/>
            <person name="Johnson G.S."/>
        </authorList>
    </citation>
    <scope>NUCLEOTIDE SEQUENCE [LARGE SCALE GENOMIC DNA]</scope>
    <source>
        <strain evidence="2">Basenji</strain>
    </source>
</reference>
<feature type="region of interest" description="Disordered" evidence="1">
    <location>
        <begin position="123"/>
        <end position="196"/>
    </location>
</feature>
<reference evidence="2" key="2">
    <citation type="submission" date="2025-08" db="UniProtKB">
        <authorList>
            <consortium name="Ensembl"/>
        </authorList>
    </citation>
    <scope>IDENTIFICATION</scope>
</reference>
<evidence type="ECO:0000313" key="3">
    <source>
        <dbReference type="Proteomes" id="UP000694429"/>
    </source>
</evidence>
<evidence type="ECO:0000256" key="1">
    <source>
        <dbReference type="SAM" id="MobiDB-lite"/>
    </source>
</evidence>